<feature type="domain" description="YDG" evidence="4">
    <location>
        <begin position="1891"/>
        <end position="1972"/>
    </location>
</feature>
<comment type="caution">
    <text evidence="8">The sequence shown here is derived from an EMBL/GenBank/DDBJ whole genome shotgun (WGS) entry which is preliminary data.</text>
</comment>
<evidence type="ECO:0000256" key="1">
    <source>
        <dbReference type="SAM" id="SignalP"/>
    </source>
</evidence>
<dbReference type="InterPro" id="IPR013783">
    <property type="entry name" value="Ig-like_fold"/>
</dbReference>
<sequence length="2479" mass="249197">MRVPLMVMLLGLLFVSAPAFAMTVSGKVANNSGDTGRVYVGLKQTWGGNFVYSVSLPNPGTTATSFVIKGVENGSYNLFAFVDRTNTGVMHANDPVVQRPVTVSNANYSTGNLTISAKSLVLPPAALDSPGILPASGSAGVVIDNVTDANGAVIADSYNVSCNGGTIVRNNVPTVSLTGDSAVLVITGLSNGSTFSCNATPVIRGSARSTYTSADGSGTIGDTCNTFGTCSSGVTVSGKVNFTGFSSLSGKTLLVALTTWNGMPYVTTISNPSAQQAWSIPGVQASASAYRTSLYLIDNATGVWQGQINERTEQARLTVEGGDNVIAPTQNFPLRNTAMSVSVVSQYGPYNTDPVFSLMFDTFWNQKRPVNITLSNVTGTALPAEGVSCAGMDGLRVFTGSNRPTSDDSYQASLEYSDGSSEIQPLKVIKGGSQETLTQSFPVGNVRMPDLSNPVYAWHYGIPTGMIPFTSSVYSGNQFLENLTSASNWLTLPGSSLNLNSQTWLTTELQDVMGDAIEFSGDFTPVGSGPVISNFTPTSGPGGATVTINGSGFTSATRVTFNGIADKSFSVVSGNQIIAHVPGGASRGPITVTDNNQVTGASSAPFEKTVTVAGTLTNISNAGVNGVTVRAIGGGVPITATSATSGGVAGNYSFNVPAGVPLQYKMHDTSGTYLDSYSKLITATNNYDGSYAMIRTSDLTGWAAVDASFTAVANGSAGLIRGRVATPADVNLSGATVQVMSKNHPGGSPSYKVIYGNGSNAPDTTKTATSSDGRFFVTGIEQGDIVYAQVTLAGYAFQDTFYQVYNGSVSGGKVNGDLMPNQLTLTPNGGQVALQQTVTVSWDPALTGTLFYTTDGSNPRSNGTGIPVANATSASFTLTAEGSQMVRCILKNNAGVFGDEVQTSFYVMQDTIPPQVIIMPPGTAFGSGYGYSNTLPIPVTFISDEPATIWFTTDGSDPFTSASRLSVVVPTVGGSVSVPPVADGTTVKFYGIDLANNQSQERIVTMIFDNTAPVIGTVSPNSFSGTNAFNATNASFFITATDNSSPNVLLWYLVTDTTAPPAVNATGWSTSPIVTVTVPGEGSYNRYAWVKDEAGNLSQYRLLSFTVDMTPPARPIITPFANNRSNSQQLYLAGTAEANATVTVYDGGTALPAVAANGQGAWGMNWFFGEGTTHTLTATATDVAGNTGLASQPVTVTVDSLPPTTSASSNPPLPGTGFYTPGTAVTVTLTASETATVYYTTNGVDPNPAACTGACKSGASPLQIPITNSTTFKFLSVDTAGNVESSVNTVSYSYGQPTITTVQQANAPVTYTPGNSTLTLTAIVTSASAPTGTVTFLVDGIAVGSPVALDGSGIATQNYTGVVAAGTHIIVANFSGNAQFSASLATTSFNVAKATATLSAGSISRTYTGALQSVPYTTTPPGLAASFSFSQGGIAALPLNAGSYDFSGSIEDPNYQGSATGTLVIQKASLSITAGSTVVANRAYNGTTAATITSPGTLSGILAQDNVTLTGGIAAFGDATVGNAKVVSVTGLTLSGTGAGNYTLSGSTATATANITQALLTVTADPASMVYGSVDPLFTYRVTGTLYGSDALTGALGRSAGLSVAGSPYAINQGTLSAGANYSINFVPASLTVTAKPLTINGITANSKVYDGTRSATLNTGAVSLTGVVASDAVSLSGTATGTFDTKNAGTGKTVSFSGLSLTGAAAGNYSITTTASTTANITPAQLSVNAGTTVVGNKGYDGTTAATITSAGTLSGILSPDVVTLGGGSANFADPNAGNGKTVNIVGLTLGGTDAGNYALASATATTTANIAKAPLTVTADPASKVYGAADPVLGYRSTGTLYGSDALTGALGRAGGESVAGSPYAINLGTLSAGANYSINFVPANLAVTAKQLVINGITANNKVYDGTRSATLNNGAVSLTGVVGSDAVSLSGTATGTFDTKNVGTGKTVSFSGLSLTGAAAGNYSIGTTANTTASITPAQLSVNAGTTVVGNKGYDGTTAAIITSAGTLSGILSPDVVTLGGGSANFADPNAGNGKTVNIVGLTLGGTDAGNYALTNATATATANITKAPLTVTADPASKVYGAADPVLGYRSTGTLYGSDALTGTLGRTGGEGVAGSPYAINLGTLSAGANYSISFVPANFAVTAKPLVINGITANNKVYDGTRSATLNNGAVSLSGVVGGDAVSLSGTATGSFDTKNAGTGKTVSFSGLSLTGAAAGNYSIGTTASTTADITPAPLTVNPGTSVVANKVYDGSTATTITSAGTLSGVIAPDLVTVGGGSANFADPNAGNGKTVTIAGLTLGGADAANYTLAGGATATANIAKAGQTISFSTALVDKVVGDPQFDFTATANSGLPVTISVTGPATYLAPTLALQTPALVPTSAADYTVTVTATQPGDANHNPATLSGTFKVLQLGDITHDGSVTIADAMEYLKVALHLDSPPGFTRNIILDGSNRSVIDVRDVLLVLQKVVAQPI</sequence>
<accession>A0A6V8MIE6</accession>
<dbReference type="Pfam" id="PF13290">
    <property type="entry name" value="CHB_HEX_C_1"/>
    <property type="match status" value="1"/>
</dbReference>
<feature type="domain" description="YDG" evidence="4">
    <location>
        <begin position="2237"/>
        <end position="2319"/>
    </location>
</feature>
<dbReference type="InterPro" id="IPR041286">
    <property type="entry name" value="MBG_2"/>
</dbReference>
<dbReference type="InterPro" id="IPR044016">
    <property type="entry name" value="Big_13"/>
</dbReference>
<feature type="domain" description="Bacterial Ig-like" evidence="7">
    <location>
        <begin position="1122"/>
        <end position="1199"/>
    </location>
</feature>
<dbReference type="CDD" id="cd00102">
    <property type="entry name" value="IPT"/>
    <property type="match status" value="1"/>
</dbReference>
<keyword evidence="1" id="KW-0732">Signal</keyword>
<feature type="domain" description="MBG" evidence="5">
    <location>
        <begin position="1817"/>
        <end position="1888"/>
    </location>
</feature>
<feature type="domain" description="MBG" evidence="5">
    <location>
        <begin position="2074"/>
        <end position="2145"/>
    </location>
</feature>
<evidence type="ECO:0000259" key="7">
    <source>
        <dbReference type="Pfam" id="PF19077"/>
    </source>
</evidence>
<dbReference type="Pfam" id="PF18887">
    <property type="entry name" value="MBG_3"/>
    <property type="match status" value="1"/>
</dbReference>
<protein>
    <recommendedName>
        <fullName evidence="10">IPT/TIG domain-containing protein</fullName>
    </recommendedName>
</protein>
<dbReference type="Pfam" id="PF19077">
    <property type="entry name" value="Big_13"/>
    <property type="match status" value="1"/>
</dbReference>
<keyword evidence="9" id="KW-1185">Reference proteome</keyword>
<feature type="domain" description="Bacterial Ig-like" evidence="3">
    <location>
        <begin position="1307"/>
        <end position="1391"/>
    </location>
</feature>
<feature type="signal peptide" evidence="1">
    <location>
        <begin position="1"/>
        <end position="21"/>
    </location>
</feature>
<dbReference type="InterPro" id="IPR032109">
    <property type="entry name" value="Big_3_5"/>
</dbReference>
<feature type="domain" description="GH29D-like beta-sandwich" evidence="2">
    <location>
        <begin position="1216"/>
        <end position="1285"/>
    </location>
</feature>
<gene>
    <name evidence="8" type="ORF">GMST_21150</name>
</gene>
<dbReference type="InterPro" id="IPR041248">
    <property type="entry name" value="YDG"/>
</dbReference>
<dbReference type="SUPFAM" id="SSF81296">
    <property type="entry name" value="E set domains"/>
    <property type="match status" value="1"/>
</dbReference>
<dbReference type="Gene3D" id="2.60.40.10">
    <property type="entry name" value="Immunoglobulins"/>
    <property type="match status" value="4"/>
</dbReference>
<organism evidence="8 9">
    <name type="scientific">Geomonas silvestris</name>
    <dbReference type="NCBI Taxonomy" id="2740184"/>
    <lineage>
        <taxon>Bacteria</taxon>
        <taxon>Pseudomonadati</taxon>
        <taxon>Thermodesulfobacteriota</taxon>
        <taxon>Desulfuromonadia</taxon>
        <taxon>Geobacterales</taxon>
        <taxon>Geobacteraceae</taxon>
        <taxon>Geomonas</taxon>
    </lineage>
</organism>
<feature type="domain" description="YDG" evidence="4">
    <location>
        <begin position="1723"/>
        <end position="1806"/>
    </location>
</feature>
<feature type="domain" description="YDG" evidence="4">
    <location>
        <begin position="1470"/>
        <end position="1548"/>
    </location>
</feature>
<feature type="chain" id="PRO_5027861431" description="IPT/TIG domain-containing protein" evidence="1">
    <location>
        <begin position="22"/>
        <end position="2479"/>
    </location>
</feature>
<dbReference type="Proteomes" id="UP000556026">
    <property type="component" value="Unassembled WGS sequence"/>
</dbReference>
<feature type="domain" description="MBG" evidence="5">
    <location>
        <begin position="1560"/>
        <end position="1632"/>
    </location>
</feature>
<dbReference type="InterPro" id="IPR059177">
    <property type="entry name" value="GH29D-like_dom"/>
</dbReference>
<evidence type="ECO:0000259" key="3">
    <source>
        <dbReference type="Pfam" id="PF16640"/>
    </source>
</evidence>
<reference evidence="9" key="1">
    <citation type="submission" date="2020-06" db="EMBL/GenBank/DDBJ databases">
        <title>Draft genomic sequence of Geomonas sp. Red330.</title>
        <authorList>
            <person name="Itoh H."/>
            <person name="Zhenxing X."/>
            <person name="Ushijima N."/>
            <person name="Masuda Y."/>
            <person name="Shiratori Y."/>
            <person name="Senoo K."/>
        </authorList>
    </citation>
    <scope>NUCLEOTIDE SEQUENCE [LARGE SCALE GENOMIC DNA]</scope>
    <source>
        <strain evidence="9">Red330</strain>
    </source>
</reference>
<dbReference type="Pfam" id="PF18676">
    <property type="entry name" value="MBG_2"/>
    <property type="match status" value="3"/>
</dbReference>
<feature type="domain" description="YDG" evidence="4">
    <location>
        <begin position="2148"/>
        <end position="2229"/>
    </location>
</feature>
<evidence type="ECO:0000259" key="2">
    <source>
        <dbReference type="Pfam" id="PF13290"/>
    </source>
</evidence>
<dbReference type="EMBL" id="BLXX01000005">
    <property type="protein sequence ID" value="GFO59790.1"/>
    <property type="molecule type" value="Genomic_DNA"/>
</dbReference>
<evidence type="ECO:0000259" key="4">
    <source>
        <dbReference type="Pfam" id="PF18657"/>
    </source>
</evidence>
<dbReference type="InterPro" id="IPR014756">
    <property type="entry name" value="Ig_E-set"/>
</dbReference>
<evidence type="ECO:0000259" key="5">
    <source>
        <dbReference type="Pfam" id="PF18676"/>
    </source>
</evidence>
<evidence type="ECO:0008006" key="10">
    <source>
        <dbReference type="Google" id="ProtNLM"/>
    </source>
</evidence>
<dbReference type="InterPro" id="IPR043772">
    <property type="entry name" value="MBG_3"/>
</dbReference>
<feature type="domain" description="YDG" evidence="4">
    <location>
        <begin position="1634"/>
        <end position="1715"/>
    </location>
</feature>
<evidence type="ECO:0000259" key="6">
    <source>
        <dbReference type="Pfam" id="PF18887"/>
    </source>
</evidence>
<evidence type="ECO:0000313" key="8">
    <source>
        <dbReference type="EMBL" id="GFO59790.1"/>
    </source>
</evidence>
<dbReference type="Pfam" id="PF16640">
    <property type="entry name" value="Big_3_5"/>
    <property type="match status" value="1"/>
</dbReference>
<evidence type="ECO:0000313" key="9">
    <source>
        <dbReference type="Proteomes" id="UP000556026"/>
    </source>
</evidence>
<dbReference type="Pfam" id="PF18657">
    <property type="entry name" value="YDG"/>
    <property type="match status" value="7"/>
</dbReference>
<proteinExistence type="predicted"/>
<name>A0A6V8MIE6_9BACT</name>
<feature type="domain" description="YDG" evidence="4">
    <location>
        <begin position="1980"/>
        <end position="2062"/>
    </location>
</feature>
<feature type="domain" description="MBG" evidence="6">
    <location>
        <begin position="1396"/>
        <end position="1469"/>
    </location>
</feature>